<dbReference type="Proteomes" id="UP000217199">
    <property type="component" value="Unassembled WGS sequence"/>
</dbReference>
<dbReference type="InParanoid" id="A0A286UUH1"/>
<evidence type="ECO:0000313" key="1">
    <source>
        <dbReference type="EMBL" id="PAV23105.1"/>
    </source>
</evidence>
<reference evidence="1 2" key="1">
    <citation type="journal article" date="2017" name="Mol. Ecol.">
        <title>Comparative and population genomic landscape of Phellinus noxius: A hypervariable fungus causing root rot in trees.</title>
        <authorList>
            <person name="Chung C.L."/>
            <person name="Lee T.J."/>
            <person name="Akiba M."/>
            <person name="Lee H.H."/>
            <person name="Kuo T.H."/>
            <person name="Liu D."/>
            <person name="Ke H.M."/>
            <person name="Yokoi T."/>
            <person name="Roa M.B."/>
            <person name="Lu M.J."/>
            <person name="Chang Y.Y."/>
            <person name="Ann P.J."/>
            <person name="Tsai J.N."/>
            <person name="Chen C.Y."/>
            <person name="Tzean S.S."/>
            <person name="Ota Y."/>
            <person name="Hattori T."/>
            <person name="Sahashi N."/>
            <person name="Liou R.F."/>
            <person name="Kikuchi T."/>
            <person name="Tsai I.J."/>
        </authorList>
    </citation>
    <scope>NUCLEOTIDE SEQUENCE [LARGE SCALE GENOMIC DNA]</scope>
    <source>
        <strain evidence="1 2">FFPRI411160</strain>
    </source>
</reference>
<organism evidence="1 2">
    <name type="scientific">Pyrrhoderma noxium</name>
    <dbReference type="NCBI Taxonomy" id="2282107"/>
    <lineage>
        <taxon>Eukaryota</taxon>
        <taxon>Fungi</taxon>
        <taxon>Dikarya</taxon>
        <taxon>Basidiomycota</taxon>
        <taxon>Agaricomycotina</taxon>
        <taxon>Agaricomycetes</taxon>
        <taxon>Hymenochaetales</taxon>
        <taxon>Hymenochaetaceae</taxon>
        <taxon>Pyrrhoderma</taxon>
    </lineage>
</organism>
<accession>A0A286UUH1</accession>
<dbReference type="AlphaFoldDB" id="A0A286UUH1"/>
<protein>
    <submittedName>
        <fullName evidence="1">Uncharacterized protein</fullName>
    </submittedName>
</protein>
<proteinExistence type="predicted"/>
<name>A0A286UUH1_9AGAM</name>
<keyword evidence="2" id="KW-1185">Reference proteome</keyword>
<gene>
    <name evidence="1" type="ORF">PNOK_0017200</name>
</gene>
<comment type="caution">
    <text evidence="1">The sequence shown here is derived from an EMBL/GenBank/DDBJ whole genome shotgun (WGS) entry which is preliminary data.</text>
</comment>
<sequence>MKGSSYLGLDLSIDSSMGTLFEFPSVQADVGSYRSRSEKIPFKMHWLSPNDYPENKDYNKTESTQLEEPYPLEHLLLAAPPITKEENFDMKQEITKVIEKGIDESIKLELETTYRKPLLL</sequence>
<dbReference type="EMBL" id="NBII01000001">
    <property type="protein sequence ID" value="PAV23105.1"/>
    <property type="molecule type" value="Genomic_DNA"/>
</dbReference>
<evidence type="ECO:0000313" key="2">
    <source>
        <dbReference type="Proteomes" id="UP000217199"/>
    </source>
</evidence>